<evidence type="ECO:0000313" key="1">
    <source>
        <dbReference type="EMBL" id="KFB50008.1"/>
    </source>
</evidence>
<evidence type="ECO:0000313" key="2">
    <source>
        <dbReference type="EnsemblMetazoa" id="ASIC018050-PA"/>
    </source>
</evidence>
<evidence type="ECO:0000313" key="3">
    <source>
        <dbReference type="Proteomes" id="UP000030765"/>
    </source>
</evidence>
<reference evidence="2" key="2">
    <citation type="submission" date="2020-05" db="UniProtKB">
        <authorList>
            <consortium name="EnsemblMetazoa"/>
        </authorList>
    </citation>
    <scope>IDENTIFICATION</scope>
</reference>
<name>A0A084WIG4_ANOSI</name>
<dbReference type="Proteomes" id="UP000030765">
    <property type="component" value="Unassembled WGS sequence"/>
</dbReference>
<reference evidence="1 3" key="1">
    <citation type="journal article" date="2014" name="BMC Genomics">
        <title>Genome sequence of Anopheles sinensis provides insight into genetics basis of mosquito competence for malaria parasites.</title>
        <authorList>
            <person name="Zhou D."/>
            <person name="Zhang D."/>
            <person name="Ding G."/>
            <person name="Shi L."/>
            <person name="Hou Q."/>
            <person name="Ye Y."/>
            <person name="Xu Y."/>
            <person name="Zhou H."/>
            <person name="Xiong C."/>
            <person name="Li S."/>
            <person name="Yu J."/>
            <person name="Hong S."/>
            <person name="Yu X."/>
            <person name="Zou P."/>
            <person name="Chen C."/>
            <person name="Chang X."/>
            <person name="Wang W."/>
            <person name="Lv Y."/>
            <person name="Sun Y."/>
            <person name="Ma L."/>
            <person name="Shen B."/>
            <person name="Zhu C."/>
        </authorList>
    </citation>
    <scope>NUCLEOTIDE SEQUENCE [LARGE SCALE GENOMIC DNA]</scope>
</reference>
<protein>
    <submittedName>
        <fullName evidence="1 2">Uncharacterized protein</fullName>
    </submittedName>
</protein>
<dbReference type="VEuPathDB" id="VectorBase:ASIC018050"/>
<dbReference type="EMBL" id="ATLV01023931">
    <property type="status" value="NOT_ANNOTATED_CDS"/>
    <property type="molecule type" value="Genomic_DNA"/>
</dbReference>
<proteinExistence type="predicted"/>
<sequence>MNYFQVSECLTDDLGDSPQRARIRVIPGAWWELAGVGGGREVSDYFRWLFFTFPAVHEAHGRIMTDDRGRRTIASRSPVGRVGPLTSLFFALTLVPPPPWSSLATCRPLSNPPCHFFEAPLTLTAGAARNVCLFKSL</sequence>
<dbReference type="EnsemblMetazoa" id="ASIC018050-RA">
    <property type="protein sequence ID" value="ASIC018050-PA"/>
    <property type="gene ID" value="ASIC018050"/>
</dbReference>
<organism evidence="1">
    <name type="scientific">Anopheles sinensis</name>
    <name type="common">Mosquito</name>
    <dbReference type="NCBI Taxonomy" id="74873"/>
    <lineage>
        <taxon>Eukaryota</taxon>
        <taxon>Metazoa</taxon>
        <taxon>Ecdysozoa</taxon>
        <taxon>Arthropoda</taxon>
        <taxon>Hexapoda</taxon>
        <taxon>Insecta</taxon>
        <taxon>Pterygota</taxon>
        <taxon>Neoptera</taxon>
        <taxon>Endopterygota</taxon>
        <taxon>Diptera</taxon>
        <taxon>Nematocera</taxon>
        <taxon>Culicoidea</taxon>
        <taxon>Culicidae</taxon>
        <taxon>Anophelinae</taxon>
        <taxon>Anopheles</taxon>
    </lineage>
</organism>
<keyword evidence="3" id="KW-1185">Reference proteome</keyword>
<accession>A0A084WIG4</accession>
<gene>
    <name evidence="1" type="ORF">ZHAS_00018050</name>
</gene>
<dbReference type="EMBL" id="KE525347">
    <property type="protein sequence ID" value="KFB50008.1"/>
    <property type="molecule type" value="Genomic_DNA"/>
</dbReference>
<dbReference type="AlphaFoldDB" id="A0A084WIG4"/>